<dbReference type="GO" id="GO:0006542">
    <property type="term" value="P:glutamine biosynthetic process"/>
    <property type="evidence" value="ECO:0000318"/>
    <property type="project" value="GO_Central"/>
</dbReference>
<name>A0A072V3Y5_MEDTR</name>
<dbReference type="AlphaFoldDB" id="A0A072V3Y5"/>
<dbReference type="HOGENOM" id="CLU_916353_0_0_1"/>
<accession>A0A072V3Y5</accession>
<dbReference type="EnsemblPlants" id="KEH36739">
    <property type="protein sequence ID" value="KEH36739"/>
    <property type="gene ID" value="MTR_2g021248"/>
</dbReference>
<reference evidence="1 3" key="2">
    <citation type="journal article" date="2014" name="BMC Genomics">
        <title>An improved genome release (version Mt4.0) for the model legume Medicago truncatula.</title>
        <authorList>
            <person name="Tang H."/>
            <person name="Krishnakumar V."/>
            <person name="Bidwell S."/>
            <person name="Rosen B."/>
            <person name="Chan A."/>
            <person name="Zhou S."/>
            <person name="Gentzbittel L."/>
            <person name="Childs K.L."/>
            <person name="Yandell M."/>
            <person name="Gundlach H."/>
            <person name="Mayer K.F."/>
            <person name="Schwartz D.C."/>
            <person name="Town C.D."/>
        </authorList>
    </citation>
    <scope>GENOME REANNOTATION</scope>
    <source>
        <strain evidence="1">A17</strain>
        <strain evidence="2 3">cv. Jemalong A17</strain>
    </source>
</reference>
<dbReference type="Proteomes" id="UP000002051">
    <property type="component" value="Chromosome 2"/>
</dbReference>
<organism evidence="1 3">
    <name type="scientific">Medicago truncatula</name>
    <name type="common">Barrel medic</name>
    <name type="synonym">Medicago tribuloides</name>
    <dbReference type="NCBI Taxonomy" id="3880"/>
    <lineage>
        <taxon>Eukaryota</taxon>
        <taxon>Viridiplantae</taxon>
        <taxon>Streptophyta</taxon>
        <taxon>Embryophyta</taxon>
        <taxon>Tracheophyta</taxon>
        <taxon>Spermatophyta</taxon>
        <taxon>Magnoliopsida</taxon>
        <taxon>eudicotyledons</taxon>
        <taxon>Gunneridae</taxon>
        <taxon>Pentapetalae</taxon>
        <taxon>rosids</taxon>
        <taxon>fabids</taxon>
        <taxon>Fabales</taxon>
        <taxon>Fabaceae</taxon>
        <taxon>Papilionoideae</taxon>
        <taxon>50 kb inversion clade</taxon>
        <taxon>NPAAA clade</taxon>
        <taxon>Hologalegina</taxon>
        <taxon>IRL clade</taxon>
        <taxon>Trifolieae</taxon>
        <taxon>Medicago</taxon>
    </lineage>
</organism>
<evidence type="ECO:0000313" key="3">
    <source>
        <dbReference type="Proteomes" id="UP000002051"/>
    </source>
</evidence>
<dbReference type="Gene3D" id="3.30.590.10">
    <property type="entry name" value="Glutamine synthetase/guanido kinase, catalytic domain"/>
    <property type="match status" value="1"/>
</dbReference>
<dbReference type="STRING" id="3880.A0A072V3Y5"/>
<keyword evidence="3" id="KW-1185">Reference proteome</keyword>
<sequence length="304" mass="33922">MVIISGLQSSRYILERIAKQAGVVLLTLNPQPIENGAGMSGNNEGNERKLTVKHETVSINTFSWTEKNGKGYLEDRPLVSNMDPYVVTTLLAESTLLWEQTLEAEVLAILLSGLRGAGLMHKEACCNNIHGIQVATNAPKVTHLLFADDSLFFGRANQKEADSINFVLTKYQLAFGQLVSLDKSEVSFSRNVPENEKDIICNKIGLPVIFGRSKKEVFFCTRAHLEETLIKAVAQAIPNYIMSCYKIPEGCCSNIESMLSKFWWGSSENQRNIYWMSWDRLGRGKNKGGLGFRGFSEFNKALLT</sequence>
<dbReference type="GO" id="GO:0005737">
    <property type="term" value="C:cytoplasm"/>
    <property type="evidence" value="ECO:0000318"/>
    <property type="project" value="GO_Central"/>
</dbReference>
<gene>
    <name evidence="1" type="ordered locus">MTR_2g021248</name>
</gene>
<proteinExistence type="predicted"/>
<dbReference type="PANTHER" id="PTHR33116">
    <property type="entry name" value="REVERSE TRANSCRIPTASE ZINC-BINDING DOMAIN-CONTAINING PROTEIN-RELATED-RELATED"/>
    <property type="match status" value="1"/>
</dbReference>
<reference evidence="2" key="3">
    <citation type="submission" date="2015-04" db="UniProtKB">
        <authorList>
            <consortium name="EnsemblPlants"/>
        </authorList>
    </citation>
    <scope>IDENTIFICATION</scope>
    <source>
        <strain evidence="2">cv. Jemalong A17</strain>
    </source>
</reference>
<protein>
    <submittedName>
        <fullName evidence="1">Glutamine synthetase</fullName>
    </submittedName>
</protein>
<dbReference type="GO" id="GO:0004356">
    <property type="term" value="F:glutamine synthetase activity"/>
    <property type="evidence" value="ECO:0000318"/>
    <property type="project" value="GO_Central"/>
</dbReference>
<evidence type="ECO:0000313" key="1">
    <source>
        <dbReference type="EMBL" id="KEH36739.1"/>
    </source>
</evidence>
<evidence type="ECO:0000313" key="2">
    <source>
        <dbReference type="EnsemblPlants" id="KEH36739"/>
    </source>
</evidence>
<dbReference type="PANTHER" id="PTHR33116:SF86">
    <property type="entry name" value="REVERSE TRANSCRIPTASE DOMAIN-CONTAINING PROTEIN"/>
    <property type="match status" value="1"/>
</dbReference>
<dbReference type="EMBL" id="CM001218">
    <property type="protein sequence ID" value="KEH36739.1"/>
    <property type="molecule type" value="Genomic_DNA"/>
</dbReference>
<reference evidence="1 3" key="1">
    <citation type="journal article" date="2011" name="Nature">
        <title>The Medicago genome provides insight into the evolution of rhizobial symbioses.</title>
        <authorList>
            <person name="Young N.D."/>
            <person name="Debelle F."/>
            <person name="Oldroyd G.E."/>
            <person name="Geurts R."/>
            <person name="Cannon S.B."/>
            <person name="Udvardi M.K."/>
            <person name="Benedito V.A."/>
            <person name="Mayer K.F."/>
            <person name="Gouzy J."/>
            <person name="Schoof H."/>
            <person name="Van de Peer Y."/>
            <person name="Proost S."/>
            <person name="Cook D.R."/>
            <person name="Meyers B.C."/>
            <person name="Spannagl M."/>
            <person name="Cheung F."/>
            <person name="De Mita S."/>
            <person name="Krishnakumar V."/>
            <person name="Gundlach H."/>
            <person name="Zhou S."/>
            <person name="Mudge J."/>
            <person name="Bharti A.K."/>
            <person name="Murray J.D."/>
            <person name="Naoumkina M.A."/>
            <person name="Rosen B."/>
            <person name="Silverstein K.A."/>
            <person name="Tang H."/>
            <person name="Rombauts S."/>
            <person name="Zhao P.X."/>
            <person name="Zhou P."/>
            <person name="Barbe V."/>
            <person name="Bardou P."/>
            <person name="Bechner M."/>
            <person name="Bellec A."/>
            <person name="Berger A."/>
            <person name="Berges H."/>
            <person name="Bidwell S."/>
            <person name="Bisseling T."/>
            <person name="Choisne N."/>
            <person name="Couloux A."/>
            <person name="Denny R."/>
            <person name="Deshpande S."/>
            <person name="Dai X."/>
            <person name="Doyle J.J."/>
            <person name="Dudez A.M."/>
            <person name="Farmer A.D."/>
            <person name="Fouteau S."/>
            <person name="Franken C."/>
            <person name="Gibelin C."/>
            <person name="Gish J."/>
            <person name="Goldstein S."/>
            <person name="Gonzalez A.J."/>
            <person name="Green P.J."/>
            <person name="Hallab A."/>
            <person name="Hartog M."/>
            <person name="Hua A."/>
            <person name="Humphray S.J."/>
            <person name="Jeong D.H."/>
            <person name="Jing Y."/>
            <person name="Jocker A."/>
            <person name="Kenton S.M."/>
            <person name="Kim D.J."/>
            <person name="Klee K."/>
            <person name="Lai H."/>
            <person name="Lang C."/>
            <person name="Lin S."/>
            <person name="Macmil S.L."/>
            <person name="Magdelenat G."/>
            <person name="Matthews L."/>
            <person name="McCorrison J."/>
            <person name="Monaghan E.L."/>
            <person name="Mun J.H."/>
            <person name="Najar F.Z."/>
            <person name="Nicholson C."/>
            <person name="Noirot C."/>
            <person name="O'Bleness M."/>
            <person name="Paule C.R."/>
            <person name="Poulain J."/>
            <person name="Prion F."/>
            <person name="Qin B."/>
            <person name="Qu C."/>
            <person name="Retzel E.F."/>
            <person name="Riddle C."/>
            <person name="Sallet E."/>
            <person name="Samain S."/>
            <person name="Samson N."/>
            <person name="Sanders I."/>
            <person name="Saurat O."/>
            <person name="Scarpelli C."/>
            <person name="Schiex T."/>
            <person name="Segurens B."/>
            <person name="Severin A.J."/>
            <person name="Sherrier D.J."/>
            <person name="Shi R."/>
            <person name="Sims S."/>
            <person name="Singer S.R."/>
            <person name="Sinharoy S."/>
            <person name="Sterck L."/>
            <person name="Viollet A."/>
            <person name="Wang B.B."/>
            <person name="Wang K."/>
            <person name="Wang M."/>
            <person name="Wang X."/>
            <person name="Warfsmann J."/>
            <person name="Weissenbach J."/>
            <person name="White D.D."/>
            <person name="White J.D."/>
            <person name="Wiley G.B."/>
            <person name="Wincker P."/>
            <person name="Xing Y."/>
            <person name="Yang L."/>
            <person name="Yao Z."/>
            <person name="Ying F."/>
            <person name="Zhai J."/>
            <person name="Zhou L."/>
            <person name="Zuber A."/>
            <person name="Denarie J."/>
            <person name="Dixon R.A."/>
            <person name="May G.D."/>
            <person name="Schwartz D.C."/>
            <person name="Rogers J."/>
            <person name="Quetier F."/>
            <person name="Town C.D."/>
            <person name="Roe B.A."/>
        </authorList>
    </citation>
    <scope>NUCLEOTIDE SEQUENCE [LARGE SCALE GENOMIC DNA]</scope>
    <source>
        <strain evidence="1">A17</strain>
        <strain evidence="2 3">cv. Jemalong A17</strain>
    </source>
</reference>